<feature type="domain" description="Toxin SymE-like" evidence="1">
    <location>
        <begin position="29"/>
        <end position="66"/>
    </location>
</feature>
<evidence type="ECO:0000313" key="3">
    <source>
        <dbReference type="Proteomes" id="UP001500748"/>
    </source>
</evidence>
<comment type="caution">
    <text evidence="2">The sequence shown here is derived from an EMBL/GenBank/DDBJ whole genome shotgun (WGS) entry which is preliminary data.</text>
</comment>
<organism evidence="2 3">
    <name type="scientific">Flavobacterium ginsengiterrae</name>
    <dbReference type="NCBI Taxonomy" id="871695"/>
    <lineage>
        <taxon>Bacteria</taxon>
        <taxon>Pseudomonadati</taxon>
        <taxon>Bacteroidota</taxon>
        <taxon>Flavobacteriia</taxon>
        <taxon>Flavobacteriales</taxon>
        <taxon>Flavobacteriaceae</taxon>
        <taxon>Flavobacterium</taxon>
    </lineage>
</organism>
<sequence length="73" mass="8810">MKQENITQQSAKRRLKIQPKYMARSYHRYVIFPEIRLCGKWLQEIGFNCGNFVTVEHQRNKIIITTQKEIQTK</sequence>
<name>A0ABP7H3X1_9FLAO</name>
<dbReference type="InterPro" id="IPR014944">
    <property type="entry name" value="Toxin_SymE-like"/>
</dbReference>
<dbReference type="RefSeq" id="WP_345147228.1">
    <property type="nucleotide sequence ID" value="NZ_BAABDU010000011.1"/>
</dbReference>
<protein>
    <recommendedName>
        <fullName evidence="1">Toxin SymE-like domain-containing protein</fullName>
    </recommendedName>
</protein>
<dbReference type="EMBL" id="BAABDU010000011">
    <property type="protein sequence ID" value="GAA3783893.1"/>
    <property type="molecule type" value="Genomic_DNA"/>
</dbReference>
<proteinExistence type="predicted"/>
<evidence type="ECO:0000259" key="1">
    <source>
        <dbReference type="Pfam" id="PF08845"/>
    </source>
</evidence>
<reference evidence="3" key="1">
    <citation type="journal article" date="2019" name="Int. J. Syst. Evol. Microbiol.">
        <title>The Global Catalogue of Microorganisms (GCM) 10K type strain sequencing project: providing services to taxonomists for standard genome sequencing and annotation.</title>
        <authorList>
            <consortium name="The Broad Institute Genomics Platform"/>
            <consortium name="The Broad Institute Genome Sequencing Center for Infectious Disease"/>
            <person name="Wu L."/>
            <person name="Ma J."/>
        </authorList>
    </citation>
    <scope>NUCLEOTIDE SEQUENCE [LARGE SCALE GENOMIC DNA]</scope>
    <source>
        <strain evidence="3">JCM 17337</strain>
    </source>
</reference>
<evidence type="ECO:0000313" key="2">
    <source>
        <dbReference type="EMBL" id="GAA3783893.1"/>
    </source>
</evidence>
<dbReference type="Pfam" id="PF08845">
    <property type="entry name" value="SymE_toxin"/>
    <property type="match status" value="1"/>
</dbReference>
<dbReference type="Proteomes" id="UP001500748">
    <property type="component" value="Unassembled WGS sequence"/>
</dbReference>
<gene>
    <name evidence="2" type="ORF">GCM10022423_46110</name>
</gene>
<keyword evidence="3" id="KW-1185">Reference proteome</keyword>
<accession>A0ABP7H3X1</accession>